<dbReference type="EMBL" id="MRZU01000004">
    <property type="protein sequence ID" value="OUJ18339.1"/>
    <property type="molecule type" value="Genomic_DNA"/>
</dbReference>
<dbReference type="CDD" id="cd01130">
    <property type="entry name" value="VirB11-like_ATPase"/>
    <property type="match status" value="1"/>
</dbReference>
<reference evidence="3 4" key="1">
    <citation type="submission" date="2016-12" db="EMBL/GenBank/DDBJ databases">
        <title>Discovery of methanogenic haloarchaea.</title>
        <authorList>
            <person name="Sorokin D.Y."/>
            <person name="Makarova K.S."/>
            <person name="Abbas B."/>
            <person name="Ferrer M."/>
            <person name="Golyshin P.N."/>
        </authorList>
    </citation>
    <scope>NUCLEOTIDE SEQUENCE [LARGE SCALE GENOMIC DNA]</scope>
    <source>
        <strain evidence="3">AMET1</strain>
    </source>
</reference>
<dbReference type="SUPFAM" id="SSF52540">
    <property type="entry name" value="P-loop containing nucleoside triphosphate hydrolases"/>
    <property type="match status" value="1"/>
</dbReference>
<dbReference type="Pfam" id="PF00437">
    <property type="entry name" value="T2SSE"/>
    <property type="match status" value="1"/>
</dbReference>
<dbReference type="Gene3D" id="1.10.390.40">
    <property type="match status" value="1"/>
</dbReference>
<dbReference type="PANTHER" id="PTHR30486">
    <property type="entry name" value="TWITCHING MOTILITY PROTEIN PILT"/>
    <property type="match status" value="1"/>
</dbReference>
<accession>A0A1Y3GA94</accession>
<gene>
    <name evidence="3" type="ORF">AMET1_1251</name>
</gene>
<dbReference type="Proteomes" id="UP000195137">
    <property type="component" value="Unassembled WGS sequence"/>
</dbReference>
<dbReference type="InterPro" id="IPR050921">
    <property type="entry name" value="T4SS_GSP_E_ATPase"/>
</dbReference>
<comment type="caution">
    <text evidence="3">The sequence shown here is derived from an EMBL/GenBank/DDBJ whole genome shotgun (WGS) entry which is preliminary data.</text>
</comment>
<comment type="similarity">
    <text evidence="1">Belongs to the GSP E family.</text>
</comment>
<dbReference type="InterPro" id="IPR027417">
    <property type="entry name" value="P-loop_NTPase"/>
</dbReference>
<dbReference type="GO" id="GO:0016887">
    <property type="term" value="F:ATP hydrolysis activity"/>
    <property type="evidence" value="ECO:0007669"/>
    <property type="project" value="InterPro"/>
</dbReference>
<dbReference type="Gene3D" id="3.40.50.300">
    <property type="entry name" value="P-loop containing nucleotide triphosphate hydrolases"/>
    <property type="match status" value="1"/>
</dbReference>
<evidence type="ECO:0000259" key="2">
    <source>
        <dbReference type="Pfam" id="PF00437"/>
    </source>
</evidence>
<evidence type="ECO:0000313" key="3">
    <source>
        <dbReference type="EMBL" id="OUJ18339.1"/>
    </source>
</evidence>
<proteinExistence type="inferred from homology"/>
<dbReference type="OrthoDB" id="33500at2157"/>
<organism evidence="3 4">
    <name type="scientific">Methanonatronarchaeum thermophilum</name>
    <dbReference type="NCBI Taxonomy" id="1927129"/>
    <lineage>
        <taxon>Archaea</taxon>
        <taxon>Methanobacteriati</taxon>
        <taxon>Methanobacteriota</taxon>
        <taxon>Methanonatronarchaeia</taxon>
        <taxon>Methanonatronarchaeales</taxon>
        <taxon>Methanonatronarchaeaceae</taxon>
        <taxon>Methanonatronarchaeum</taxon>
    </lineage>
</organism>
<evidence type="ECO:0000256" key="1">
    <source>
        <dbReference type="ARBA" id="ARBA00006611"/>
    </source>
</evidence>
<dbReference type="InterPro" id="IPR001482">
    <property type="entry name" value="T2SS/T4SS_dom"/>
</dbReference>
<keyword evidence="4" id="KW-1185">Reference proteome</keyword>
<dbReference type="PANTHER" id="PTHR30486:SF14">
    <property type="entry name" value="FLAGELLA ACCESSORY PROTEIN I"/>
    <property type="match status" value="1"/>
</dbReference>
<dbReference type="RefSeq" id="WP_086637624.1">
    <property type="nucleotide sequence ID" value="NZ_MRZU01000004.1"/>
</dbReference>
<sequence>MSVKPQGTKTISSDLRRLAGRHRHLKRHVIRFKKITGTYPELIGSPDSKHKTSYPNVIYPVGESIFCHIYGSPTQDSRYYAVEPTISKQEIQKFYEVKRRILDRSINVKSPETSNEFDDRIEQLLGETTIISDNIPAGNILSKIWKTVKYLLGNDVVTVDRNQYNKFRYRLNRDIIGLGPLEPVMRDKAIEDIHVVSPEDVFVEHDVFGLNQTNIEFNDREEYDRYLRSTAERIGNPVSDSNPIVDATLPDGSRLNLVYSDDVSLKGPTLTVRQQDETPLTITQLVKWGTFSPKAAAYMWLALENDMSAFVVGETASGKTTSLNAVLSFIPRNSKIYTAEDTAEVVPPHNAWQQLLTRESDSHENNGSGQVSMFDLIKTALRSRPDYIIVGEVRGEEGRMAFQAMQTGHPVMCTFHASDVKSMVQRFTSDPINVPIAFFGNLNIAIFQNFIRRGDQDLRRVTSIHEIEGYSQDMGGVVTREIFEWDPIKDEIIFKGMNNSYILENKIAPKLAYEDSRRIYVDLELRSRVIEAMVREAIFEYHEVNKTLSSFQKNGLEGLSFEVKKPEAMLR</sequence>
<name>A0A1Y3GA94_9EURY</name>
<feature type="domain" description="Bacterial type II secretion system protein E" evidence="2">
    <location>
        <begin position="178"/>
        <end position="428"/>
    </location>
</feature>
<protein>
    <submittedName>
        <fullName evidence="3">ATPase involved in archaellum/pili biosynthesis FlaI</fullName>
    </submittedName>
</protein>
<dbReference type="Gene3D" id="3.30.450.370">
    <property type="match status" value="1"/>
</dbReference>
<evidence type="ECO:0000313" key="4">
    <source>
        <dbReference type="Proteomes" id="UP000195137"/>
    </source>
</evidence>
<dbReference type="AlphaFoldDB" id="A0A1Y3GA94"/>